<feature type="compositionally biased region" description="Polar residues" evidence="1">
    <location>
        <begin position="342"/>
        <end position="357"/>
    </location>
</feature>
<evidence type="ECO:0000256" key="1">
    <source>
        <dbReference type="SAM" id="MobiDB-lite"/>
    </source>
</evidence>
<name>A0A0K0G3R3_STRVS</name>
<evidence type="ECO:0000313" key="3">
    <source>
        <dbReference type="WBParaSite" id="SVE_1937000.1"/>
    </source>
</evidence>
<dbReference type="Proteomes" id="UP000035680">
    <property type="component" value="Unassembled WGS sequence"/>
</dbReference>
<organism evidence="2 3">
    <name type="scientific">Strongyloides venezuelensis</name>
    <name type="common">Threadworm</name>
    <dbReference type="NCBI Taxonomy" id="75913"/>
    <lineage>
        <taxon>Eukaryota</taxon>
        <taxon>Metazoa</taxon>
        <taxon>Ecdysozoa</taxon>
        <taxon>Nematoda</taxon>
        <taxon>Chromadorea</taxon>
        <taxon>Rhabditida</taxon>
        <taxon>Tylenchina</taxon>
        <taxon>Panagrolaimomorpha</taxon>
        <taxon>Strongyloidoidea</taxon>
        <taxon>Strongyloididae</taxon>
        <taxon>Strongyloides</taxon>
    </lineage>
</organism>
<reference evidence="2" key="1">
    <citation type="submission" date="2014-07" db="EMBL/GenBank/DDBJ databases">
        <authorList>
            <person name="Martin A.A"/>
            <person name="De Silva N."/>
        </authorList>
    </citation>
    <scope>NUCLEOTIDE SEQUENCE</scope>
</reference>
<dbReference type="AlphaFoldDB" id="A0A0K0G3R3"/>
<proteinExistence type="predicted"/>
<evidence type="ECO:0000313" key="2">
    <source>
        <dbReference type="Proteomes" id="UP000035680"/>
    </source>
</evidence>
<keyword evidence="2" id="KW-1185">Reference proteome</keyword>
<dbReference type="WBParaSite" id="SVE_1937000.1">
    <property type="protein sequence ID" value="SVE_1937000.1"/>
    <property type="gene ID" value="SVE_1937000"/>
</dbReference>
<feature type="region of interest" description="Disordered" evidence="1">
    <location>
        <begin position="338"/>
        <end position="357"/>
    </location>
</feature>
<reference evidence="3" key="2">
    <citation type="submission" date="2015-08" db="UniProtKB">
        <authorList>
            <consortium name="WormBaseParasite"/>
        </authorList>
    </citation>
    <scope>IDENTIFICATION</scope>
</reference>
<protein>
    <submittedName>
        <fullName evidence="3">PDZ domain-containing protein</fullName>
    </submittedName>
</protein>
<feature type="region of interest" description="Disordered" evidence="1">
    <location>
        <begin position="1"/>
        <end position="28"/>
    </location>
</feature>
<sequence length="387" mass="44328">MNDITHLDDNSDNENDTPRKKSNRNSKKIGKIVTQTSQLGDSKRLLRNTFQSIHAFFNKEPGTIVCLDEEWPLYKNFEDYETLVIQIAEENDIEKKYLVTCNALIKKNSIKLDKNNKIISMIPGCPLCHLLLQDDTIIDFNGVTVTKNDNEEKWIPDENLKKMKITISRLGRVHAVPAMRTRKHNLTMDLDNYYYYIVEVPRIVGMRLGFDMVYNSREKDFVITNTSSNSIGGVIFEQGDHVVDINGMMLSCPDDFQQILKDPKTYPSFTALVRKPSSKSSIMSTKSFLNSLNLVYITSDMKEVVSKIEDQIKEFEKYKIMGRSVLKKRILQDSNDIKQESNDISESTNNNDSKLSFSSSEPEVINIESSTQNPLYLENVTGSVKFL</sequence>
<accession>A0A0K0G3R3</accession>